<dbReference type="NCBIfam" id="TIGR02532">
    <property type="entry name" value="IV_pilin_GFxxxE"/>
    <property type="match status" value="1"/>
</dbReference>
<evidence type="ECO:0000256" key="4">
    <source>
        <dbReference type="SAM" id="Phobius"/>
    </source>
</evidence>
<evidence type="ECO:0000313" key="5">
    <source>
        <dbReference type="EMBL" id="OBS09041.1"/>
    </source>
</evidence>
<keyword evidence="4" id="KW-1133">Transmembrane helix</keyword>
<comment type="similarity">
    <text evidence="1 3">Belongs to the N-Me-Phe pilin family.</text>
</comment>
<proteinExistence type="inferred from homology"/>
<keyword evidence="3" id="KW-0281">Fimbrium</keyword>
<gene>
    <name evidence="5" type="ORF">Thpro_021369</name>
</gene>
<sequence length="158" mass="16573">MNITHHAQRGFTLIELMIVVAIIGILAAIAIPAYQDYSIRAKITEGLTLANTAKSAVWDTYGYLGTFPAAGGNASYGLPATISGTNTSNVTIGSQGLIIITYKNNLGGTANGRTLLLQPYAHDGVIEWTCYAANKPAQTPLSSNTATLPGKYAPAVCR</sequence>
<evidence type="ECO:0000313" key="6">
    <source>
        <dbReference type="Proteomes" id="UP000029273"/>
    </source>
</evidence>
<dbReference type="Proteomes" id="UP000029273">
    <property type="component" value="Unassembled WGS sequence"/>
</dbReference>
<dbReference type="InterPro" id="IPR001082">
    <property type="entry name" value="Pilin"/>
</dbReference>
<dbReference type="InterPro" id="IPR012902">
    <property type="entry name" value="N_methyl_site"/>
</dbReference>
<dbReference type="PANTHER" id="PTHR30093">
    <property type="entry name" value="GENERAL SECRETION PATHWAY PROTEIN G"/>
    <property type="match status" value="1"/>
</dbReference>
<dbReference type="Gene3D" id="3.30.700.10">
    <property type="entry name" value="Glycoprotein, Type 4 Pilin"/>
    <property type="match status" value="1"/>
</dbReference>
<dbReference type="OrthoDB" id="5918848at2"/>
<dbReference type="GO" id="GO:0043107">
    <property type="term" value="P:type IV pilus-dependent motility"/>
    <property type="evidence" value="ECO:0007669"/>
    <property type="project" value="TreeGrafter"/>
</dbReference>
<dbReference type="GO" id="GO:0044096">
    <property type="term" value="C:type IV pilus"/>
    <property type="evidence" value="ECO:0007669"/>
    <property type="project" value="TreeGrafter"/>
</dbReference>
<keyword evidence="6" id="KW-1185">Reference proteome</keyword>
<dbReference type="InterPro" id="IPR045584">
    <property type="entry name" value="Pilin-like"/>
</dbReference>
<dbReference type="PANTHER" id="PTHR30093:SF34">
    <property type="entry name" value="PREPILIN PEPTIDASE-DEPENDENT PROTEIN D"/>
    <property type="match status" value="1"/>
</dbReference>
<protein>
    <submittedName>
        <fullName evidence="5">Prepilin-type N-terminal cleavage/methylation domain-containing protein</fullName>
    </submittedName>
</protein>
<keyword evidence="2" id="KW-0488">Methylation</keyword>
<name>A0A1A6C3A4_9GAMM</name>
<dbReference type="RefSeq" id="WP_038088870.1">
    <property type="nucleotide sequence ID" value="NZ_JQSG02000003.1"/>
</dbReference>
<reference evidence="5 6" key="1">
    <citation type="journal article" date="2014" name="Genome Announc.">
        <title>Draft Genome Sequence of the Iron-Oxidizing, Acidophilic, and Halotolerant 'Thiobacillus prosperus' Type Strain DSM 5130.</title>
        <authorList>
            <person name="Ossandon F.J."/>
            <person name="Cardenas J.P."/>
            <person name="Corbett M."/>
            <person name="Quatrini R."/>
            <person name="Holmes D.S."/>
            <person name="Watkin E."/>
        </authorList>
    </citation>
    <scope>NUCLEOTIDE SEQUENCE [LARGE SCALE GENOMIC DNA]</scope>
    <source>
        <strain evidence="5 6">DSM 5130</strain>
    </source>
</reference>
<dbReference type="STRING" id="160660.BJI67_13215"/>
<dbReference type="PROSITE" id="PS00409">
    <property type="entry name" value="PROKAR_NTER_METHYL"/>
    <property type="match status" value="1"/>
</dbReference>
<keyword evidence="4" id="KW-0812">Transmembrane</keyword>
<dbReference type="EMBL" id="JQSG02000003">
    <property type="protein sequence ID" value="OBS09041.1"/>
    <property type="molecule type" value="Genomic_DNA"/>
</dbReference>
<dbReference type="GO" id="GO:0007155">
    <property type="term" value="P:cell adhesion"/>
    <property type="evidence" value="ECO:0007669"/>
    <property type="project" value="InterPro"/>
</dbReference>
<evidence type="ECO:0000256" key="2">
    <source>
        <dbReference type="ARBA" id="ARBA00022481"/>
    </source>
</evidence>
<organism evidence="5 6">
    <name type="scientific">Acidihalobacter prosperus</name>
    <dbReference type="NCBI Taxonomy" id="160660"/>
    <lineage>
        <taxon>Bacteria</taxon>
        <taxon>Pseudomonadati</taxon>
        <taxon>Pseudomonadota</taxon>
        <taxon>Gammaproteobacteria</taxon>
        <taxon>Chromatiales</taxon>
        <taxon>Ectothiorhodospiraceae</taxon>
        <taxon>Acidihalobacter</taxon>
    </lineage>
</organism>
<comment type="caution">
    <text evidence="5">The sequence shown here is derived from an EMBL/GenBank/DDBJ whole genome shotgun (WGS) entry which is preliminary data.</text>
</comment>
<evidence type="ECO:0000256" key="3">
    <source>
        <dbReference type="RuleBase" id="RU000389"/>
    </source>
</evidence>
<dbReference type="Pfam" id="PF07963">
    <property type="entry name" value="N_methyl"/>
    <property type="match status" value="1"/>
</dbReference>
<dbReference type="Pfam" id="PF00114">
    <property type="entry name" value="Pilin"/>
    <property type="match status" value="1"/>
</dbReference>
<dbReference type="SUPFAM" id="SSF54523">
    <property type="entry name" value="Pili subunits"/>
    <property type="match status" value="1"/>
</dbReference>
<dbReference type="AlphaFoldDB" id="A0A1A6C3A4"/>
<evidence type="ECO:0000256" key="1">
    <source>
        <dbReference type="ARBA" id="ARBA00005233"/>
    </source>
</evidence>
<accession>A0A1A6C3A4</accession>
<feature type="transmembrane region" description="Helical" evidence="4">
    <location>
        <begin position="12"/>
        <end position="34"/>
    </location>
</feature>
<keyword evidence="4" id="KW-0472">Membrane</keyword>